<evidence type="ECO:0000313" key="3">
    <source>
        <dbReference type="Proteomes" id="UP000253961"/>
    </source>
</evidence>
<keyword evidence="1" id="KW-0472">Membrane</keyword>
<dbReference type="Proteomes" id="UP000253961">
    <property type="component" value="Unassembled WGS sequence"/>
</dbReference>
<keyword evidence="1" id="KW-0812">Transmembrane</keyword>
<evidence type="ECO:0008006" key="4">
    <source>
        <dbReference type="Google" id="ProtNLM"/>
    </source>
</evidence>
<comment type="similarity">
    <text evidence="1">Belongs to the TonB-dependent receptor family.</text>
</comment>
<evidence type="ECO:0000256" key="1">
    <source>
        <dbReference type="PROSITE-ProRule" id="PRU01360"/>
    </source>
</evidence>
<dbReference type="InterPro" id="IPR037066">
    <property type="entry name" value="Plug_dom_sf"/>
</dbReference>
<gene>
    <name evidence="2" type="ORF">DU508_17065</name>
</gene>
<dbReference type="Gene3D" id="2.170.130.10">
    <property type="entry name" value="TonB-dependent receptor, plug domain"/>
    <property type="match status" value="1"/>
</dbReference>
<protein>
    <recommendedName>
        <fullName evidence="4">TonB-dependent receptor plug domain-containing protein</fullName>
    </recommendedName>
</protein>
<organism evidence="2 3">
    <name type="scientific">Pedobacter chinensis</name>
    <dbReference type="NCBI Taxonomy" id="2282421"/>
    <lineage>
        <taxon>Bacteria</taxon>
        <taxon>Pseudomonadati</taxon>
        <taxon>Bacteroidota</taxon>
        <taxon>Sphingobacteriia</taxon>
        <taxon>Sphingobacteriales</taxon>
        <taxon>Sphingobacteriaceae</taxon>
        <taxon>Pedobacter</taxon>
    </lineage>
</organism>
<dbReference type="OrthoDB" id="679547at2"/>
<dbReference type="SUPFAM" id="SSF56935">
    <property type="entry name" value="Porins"/>
    <property type="match status" value="1"/>
</dbReference>
<dbReference type="AlphaFoldDB" id="A0A369PVM6"/>
<name>A0A369PVM6_9SPHI</name>
<keyword evidence="1" id="KW-1134">Transmembrane beta strand</keyword>
<keyword evidence="1" id="KW-0813">Transport</keyword>
<comment type="subcellular location">
    <subcellularLocation>
        <location evidence="1">Cell outer membrane</location>
        <topology evidence="1">Multi-pass membrane protein</topology>
    </subcellularLocation>
</comment>
<dbReference type="PROSITE" id="PS52016">
    <property type="entry name" value="TONB_DEPENDENT_REC_3"/>
    <property type="match status" value="1"/>
</dbReference>
<keyword evidence="1" id="KW-0998">Cell outer membrane</keyword>
<comment type="caution">
    <text evidence="2">The sequence shown here is derived from an EMBL/GenBank/DDBJ whole genome shotgun (WGS) entry which is preliminary data.</text>
</comment>
<dbReference type="RefSeq" id="WP_115403982.1">
    <property type="nucleotide sequence ID" value="NZ_QPKV01000007.1"/>
</dbReference>
<keyword evidence="3" id="KW-1185">Reference proteome</keyword>
<dbReference type="EMBL" id="QPKV01000007">
    <property type="protein sequence ID" value="RDC55285.1"/>
    <property type="molecule type" value="Genomic_DNA"/>
</dbReference>
<dbReference type="InterPro" id="IPR039426">
    <property type="entry name" value="TonB-dep_rcpt-like"/>
</dbReference>
<sequence length="813" mass="90395">MAFGFQKYMFLSLLLFSLQSRSQESSPKMDVLADVKERGTGSFQEKVHIHFDRQFYAVGDTAWFKGYIVYGEENIPSDKSSVLHIDLIDATAKVRKNISVPIHVGFARGYFSFPDSLEGGSYLIRGYTENIIDSKRSGFFKKILMLIDKSPEKDQLTIKKISGEEGRQFFLPAKDTKYNIETFPKGQGLVDGLANTVGIKVIDDKGFGIRAKGRLVDQSDRLIDTFSIMHSGIGSITFTPKFSSTYSAEITFSDSTKKKIDLQDVRKNGYSIWVRDGHADTLSIVLEASNAYINGNEIIFLPLSEEGPLFEFKTRFPDRQINLDIPRYKLPNGILNLMIINEKKELEAERLVFNWVPGVSGIEILNRKKSYKKKSLIELEVQVRDKFGKPVPGSFSVSVNHSDNLPFDEVQETSILSDLLLTANLDFPVQKPNYYFTAPLLGKDKELNELLLTHRNDRSFFGKKLVNGPEHPKGFEFNGRIVSKSKTNLGGIKITLLIGSLTHGLLIDTLTDDKGRFVFMLPDSLIYEPMRIDVNGRSNIEYQIIPDNNFVATIDERYVKSLLSPTSDPSDVALLQKYMAISADNRSKKLIQNRSIGLAEVKISGNRSLNKLPKNSHSVNLNGPGGADQIFTGEILSKLTSMGQIYSLLTGVDPYGNLWSNVGTNNPKVLLLVDGTEGFSLGDINPGDVESVEFMKSAGYIGTYGIKGSGGVLLITTKRGSNSGDAALKNSVSLPPLFQKQVVFTAPKFNDAPSAQQELGKTLYWNPDLITDVNGRVTLKFLNSTQPGAYSIIFEGITSTGEVFRKTFTYQVE</sequence>
<accession>A0A369PVM6</accession>
<evidence type="ECO:0000313" key="2">
    <source>
        <dbReference type="EMBL" id="RDC55285.1"/>
    </source>
</evidence>
<reference evidence="2 3" key="1">
    <citation type="submission" date="2018-07" db="EMBL/GenBank/DDBJ databases">
        <title>Pedobacter sp. nov., isolated from soil.</title>
        <authorList>
            <person name="Zhou L.Y."/>
            <person name="Du Z.J."/>
        </authorList>
    </citation>
    <scope>NUCLEOTIDE SEQUENCE [LARGE SCALE GENOMIC DNA]</scope>
    <source>
        <strain evidence="2 3">JDX94</strain>
    </source>
</reference>
<dbReference type="GO" id="GO:0009279">
    <property type="term" value="C:cell outer membrane"/>
    <property type="evidence" value="ECO:0007669"/>
    <property type="project" value="UniProtKB-SubCell"/>
</dbReference>
<proteinExistence type="inferred from homology"/>